<dbReference type="CDD" id="cd05379">
    <property type="entry name" value="CAP_bacterial"/>
    <property type="match status" value="1"/>
</dbReference>
<gene>
    <name evidence="2" type="ORF">NBG84_03870</name>
</gene>
<protein>
    <submittedName>
        <fullName evidence="2">CAP domain-containing protein</fullName>
    </submittedName>
</protein>
<dbReference type="Proteomes" id="UP001431429">
    <property type="component" value="Unassembled WGS sequence"/>
</dbReference>
<evidence type="ECO:0000313" key="3">
    <source>
        <dbReference type="Proteomes" id="UP001431429"/>
    </source>
</evidence>
<organism evidence="2 3">
    <name type="scientific">Streptomyces albipurpureus</name>
    <dbReference type="NCBI Taxonomy" id="2897419"/>
    <lineage>
        <taxon>Bacteria</taxon>
        <taxon>Bacillati</taxon>
        <taxon>Actinomycetota</taxon>
        <taxon>Actinomycetes</taxon>
        <taxon>Kitasatosporales</taxon>
        <taxon>Streptomycetaceae</taxon>
        <taxon>Streptomyces</taxon>
    </lineage>
</organism>
<comment type="caution">
    <text evidence="2">The sequence shown here is derived from an EMBL/GenBank/DDBJ whole genome shotgun (WGS) entry which is preliminary data.</text>
</comment>
<evidence type="ECO:0000313" key="2">
    <source>
        <dbReference type="EMBL" id="MCM2387457.1"/>
    </source>
</evidence>
<feature type="domain" description="SCP" evidence="1">
    <location>
        <begin position="158"/>
        <end position="270"/>
    </location>
</feature>
<accession>A0ABT0UFR2</accession>
<dbReference type="Gene3D" id="3.40.33.10">
    <property type="entry name" value="CAP"/>
    <property type="match status" value="1"/>
</dbReference>
<reference evidence="2" key="1">
    <citation type="submission" date="2022-06" db="EMBL/GenBank/DDBJ databases">
        <title>Genome public.</title>
        <authorList>
            <person name="Sun Q."/>
        </authorList>
    </citation>
    <scope>NUCLEOTIDE SEQUENCE</scope>
    <source>
        <strain evidence="2">CWNU-1</strain>
    </source>
</reference>
<dbReference type="InterPro" id="IPR014044">
    <property type="entry name" value="CAP_dom"/>
</dbReference>
<dbReference type="InterPro" id="IPR035940">
    <property type="entry name" value="CAP_sf"/>
</dbReference>
<keyword evidence="3" id="KW-1185">Reference proteome</keyword>
<dbReference type="Pfam" id="PF00188">
    <property type="entry name" value="CAP"/>
    <property type="match status" value="1"/>
</dbReference>
<name>A0ABT0UFR2_9ACTN</name>
<dbReference type="RefSeq" id="WP_250917820.1">
    <property type="nucleotide sequence ID" value="NZ_JAMQAW010000003.1"/>
</dbReference>
<dbReference type="SUPFAM" id="SSF55797">
    <property type="entry name" value="PR-1-like"/>
    <property type="match status" value="1"/>
</dbReference>
<evidence type="ECO:0000259" key="1">
    <source>
        <dbReference type="Pfam" id="PF00188"/>
    </source>
</evidence>
<dbReference type="EMBL" id="JAMQAW010000003">
    <property type="protein sequence ID" value="MCM2387457.1"/>
    <property type="molecule type" value="Genomic_DNA"/>
</dbReference>
<proteinExistence type="predicted"/>
<sequence>MAESYIVVGPYLRITPGDPLLRQTVTINANGSSIGPKCVATMGGVDGVYGSASGRITDRAIEFTITWDHGLGKAVHTGTVGPDGVPRGTATGAVIPNTWNPGPWQASAGALAGPADMSVEATELFRLINDARAHPNRYPPNGDATLAKMTACPHVFQPSKWLNGTAQAHNSFLASQPIDWVNTYPNMHKNPDGALVGDAGEAIDMAGYHSSRAEIVATGFPTAADAVRFWMQDDAPFQWGHRNRILDCGLAQAGVAHLQGGPGSHYWTVDMGTP</sequence>